<evidence type="ECO:0000313" key="2">
    <source>
        <dbReference type="EMBL" id="RUM95736.1"/>
    </source>
</evidence>
<gene>
    <name evidence="2" type="ORF">EET67_21670</name>
</gene>
<keyword evidence="3" id="KW-1185">Reference proteome</keyword>
<evidence type="ECO:0000313" key="3">
    <source>
        <dbReference type="Proteomes" id="UP000281647"/>
    </source>
</evidence>
<proteinExistence type="predicted"/>
<accession>A0A432V0M8</accession>
<evidence type="ECO:0000256" key="1">
    <source>
        <dbReference type="SAM" id="SignalP"/>
    </source>
</evidence>
<dbReference type="AlphaFoldDB" id="A0A432V0M8"/>
<dbReference type="Pfam" id="PF11604">
    <property type="entry name" value="CusF_Ec"/>
    <property type="match status" value="1"/>
</dbReference>
<dbReference type="InterPro" id="IPR021647">
    <property type="entry name" value="CusF_Ec"/>
</dbReference>
<comment type="caution">
    <text evidence="2">The sequence shown here is derived from an EMBL/GenBank/DDBJ whole genome shotgun (WGS) entry which is preliminary data.</text>
</comment>
<evidence type="ECO:0008006" key="4">
    <source>
        <dbReference type="Google" id="ProtNLM"/>
    </source>
</evidence>
<protein>
    <recommendedName>
        <fullName evidence="4">Copper-binding protein</fullName>
    </recommendedName>
</protein>
<reference evidence="2 3" key="1">
    <citation type="submission" date="2018-11" db="EMBL/GenBank/DDBJ databases">
        <title>Pseudaminobacter arsenicus sp. nov., an arsenic-resistant bacterium isolated from arsenic-rich aquifers.</title>
        <authorList>
            <person name="Mu Y."/>
        </authorList>
    </citation>
    <scope>NUCLEOTIDE SEQUENCE [LARGE SCALE GENOMIC DNA]</scope>
    <source>
        <strain evidence="2 3">CB3</strain>
    </source>
</reference>
<keyword evidence="1" id="KW-0732">Signal</keyword>
<feature type="chain" id="PRO_5019437805" description="Copper-binding protein" evidence="1">
    <location>
        <begin position="24"/>
        <end position="94"/>
    </location>
</feature>
<dbReference type="InterPro" id="IPR042230">
    <property type="entry name" value="CusF_sf"/>
</dbReference>
<sequence>MNAFAKVAVIGLAVFGLASGTLAAEYTKGKVTKVDTKQKKITIKHEELTNLDMPAMTMVFVVADDAMLDEVSEGQAIEFVAERVNGRITVTEIK</sequence>
<organism evidence="2 3">
    <name type="scientific">Borborobacter arsenicus</name>
    <dbReference type="NCBI Taxonomy" id="1851146"/>
    <lineage>
        <taxon>Bacteria</taxon>
        <taxon>Pseudomonadati</taxon>
        <taxon>Pseudomonadota</taxon>
        <taxon>Alphaproteobacteria</taxon>
        <taxon>Hyphomicrobiales</taxon>
        <taxon>Phyllobacteriaceae</taxon>
        <taxon>Borborobacter</taxon>
    </lineage>
</organism>
<name>A0A432V0M8_9HYPH</name>
<dbReference type="Proteomes" id="UP000281647">
    <property type="component" value="Unassembled WGS sequence"/>
</dbReference>
<dbReference type="OrthoDB" id="7371803at2"/>
<feature type="signal peptide" evidence="1">
    <location>
        <begin position="1"/>
        <end position="23"/>
    </location>
</feature>
<dbReference type="RefSeq" id="WP_128628432.1">
    <property type="nucleotide sequence ID" value="NZ_RKST01000032.1"/>
</dbReference>
<dbReference type="EMBL" id="RKST01000032">
    <property type="protein sequence ID" value="RUM95736.1"/>
    <property type="molecule type" value="Genomic_DNA"/>
</dbReference>
<dbReference type="Gene3D" id="2.40.50.320">
    <property type="entry name" value="Copper binding periplasmic protein CusF"/>
    <property type="match status" value="1"/>
</dbReference>